<dbReference type="PROSITE" id="PS00012">
    <property type="entry name" value="PHOSPHOPANTETHEINE"/>
    <property type="match status" value="1"/>
</dbReference>
<dbReference type="Gene3D" id="3.40.50.1820">
    <property type="entry name" value="alpha/beta hydrolase"/>
    <property type="match status" value="1"/>
</dbReference>
<dbReference type="RefSeq" id="WP_187782657.1">
    <property type="nucleotide sequence ID" value="NZ_JACTVA010000002.1"/>
</dbReference>
<dbReference type="SUPFAM" id="SSF51161">
    <property type="entry name" value="Trimeric LpxA-like enzymes"/>
    <property type="match status" value="3"/>
</dbReference>
<dbReference type="Gene3D" id="2.160.10.10">
    <property type="entry name" value="Hexapeptide repeat proteins"/>
    <property type="match status" value="2"/>
</dbReference>
<dbReference type="NCBIfam" id="TIGR02353">
    <property type="entry name" value="NRPS_term_dom"/>
    <property type="match status" value="1"/>
</dbReference>
<proteinExistence type="predicted"/>
<dbReference type="InterPro" id="IPR009081">
    <property type="entry name" value="PP-bd_ACP"/>
</dbReference>
<comment type="caution">
    <text evidence="5">The sequence shown here is derived from an EMBL/GenBank/DDBJ whole genome shotgun (WGS) entry which is preliminary data.</text>
</comment>
<dbReference type="InterPro" id="IPR010071">
    <property type="entry name" value="AA_adenyl_dom"/>
</dbReference>
<feature type="transmembrane region" description="Helical" evidence="3">
    <location>
        <begin position="1114"/>
        <end position="1136"/>
    </location>
</feature>
<name>A0ABR7RFY1_9PROT</name>
<keyword evidence="1" id="KW-0596">Phosphopantetheine</keyword>
<dbReference type="Pfam" id="PF13193">
    <property type="entry name" value="AMP-binding_C"/>
    <property type="match status" value="1"/>
</dbReference>
<keyword evidence="3" id="KW-0812">Transmembrane</keyword>
<dbReference type="InterPro" id="IPR020845">
    <property type="entry name" value="AMP-binding_CS"/>
</dbReference>
<feature type="transmembrane region" description="Helical" evidence="3">
    <location>
        <begin position="719"/>
        <end position="738"/>
    </location>
</feature>
<gene>
    <name evidence="5" type="ORF">IBL26_01400</name>
</gene>
<feature type="domain" description="Carrier" evidence="4">
    <location>
        <begin position="537"/>
        <end position="614"/>
    </location>
</feature>
<dbReference type="Pfam" id="PF00550">
    <property type="entry name" value="PP-binding"/>
    <property type="match status" value="1"/>
</dbReference>
<dbReference type="Gene3D" id="3.40.50.12780">
    <property type="entry name" value="N-terminal domain of ligase-like"/>
    <property type="match status" value="1"/>
</dbReference>
<evidence type="ECO:0000313" key="6">
    <source>
        <dbReference type="Proteomes" id="UP000626026"/>
    </source>
</evidence>
<feature type="transmembrane region" description="Helical" evidence="3">
    <location>
        <begin position="643"/>
        <end position="663"/>
    </location>
</feature>
<evidence type="ECO:0000313" key="5">
    <source>
        <dbReference type="EMBL" id="MBC9205475.1"/>
    </source>
</evidence>
<organism evidence="5 6">
    <name type="scientific">Teichococcus aerophilus</name>
    <dbReference type="NCBI Taxonomy" id="1224513"/>
    <lineage>
        <taxon>Bacteria</taxon>
        <taxon>Pseudomonadati</taxon>
        <taxon>Pseudomonadota</taxon>
        <taxon>Alphaproteobacteria</taxon>
        <taxon>Acetobacterales</taxon>
        <taxon>Roseomonadaceae</taxon>
        <taxon>Roseomonas</taxon>
    </lineage>
</organism>
<dbReference type="InterPro" id="IPR029058">
    <property type="entry name" value="AB_hydrolase_fold"/>
</dbReference>
<keyword evidence="2" id="KW-0597">Phosphoprotein</keyword>
<dbReference type="InterPro" id="IPR036736">
    <property type="entry name" value="ACP-like_sf"/>
</dbReference>
<dbReference type="InterPro" id="IPR011004">
    <property type="entry name" value="Trimer_LpxA-like_sf"/>
</dbReference>
<dbReference type="PANTHER" id="PTHR45527">
    <property type="entry name" value="NONRIBOSOMAL PEPTIDE SYNTHETASE"/>
    <property type="match status" value="1"/>
</dbReference>
<evidence type="ECO:0000256" key="2">
    <source>
        <dbReference type="ARBA" id="ARBA00022553"/>
    </source>
</evidence>
<dbReference type="InterPro" id="IPR045851">
    <property type="entry name" value="AMP-bd_C_sf"/>
</dbReference>
<dbReference type="InterPro" id="IPR006162">
    <property type="entry name" value="Ppantetheine_attach_site"/>
</dbReference>
<feature type="transmembrane region" description="Helical" evidence="3">
    <location>
        <begin position="911"/>
        <end position="935"/>
    </location>
</feature>
<keyword evidence="6" id="KW-1185">Reference proteome</keyword>
<dbReference type="SUPFAM" id="SSF47336">
    <property type="entry name" value="ACP-like"/>
    <property type="match status" value="1"/>
</dbReference>
<feature type="transmembrane region" description="Helical" evidence="3">
    <location>
        <begin position="675"/>
        <end position="699"/>
    </location>
</feature>
<dbReference type="Gene3D" id="3.30.300.30">
    <property type="match status" value="1"/>
</dbReference>
<dbReference type="SUPFAM" id="SSF56801">
    <property type="entry name" value="Acetyl-CoA synthetase-like"/>
    <property type="match status" value="1"/>
</dbReference>
<feature type="transmembrane region" description="Helical" evidence="3">
    <location>
        <begin position="1148"/>
        <end position="1174"/>
    </location>
</feature>
<dbReference type="CDD" id="cd05930">
    <property type="entry name" value="A_NRPS"/>
    <property type="match status" value="1"/>
</dbReference>
<dbReference type="PROSITE" id="PS00455">
    <property type="entry name" value="AMP_BINDING"/>
    <property type="match status" value="1"/>
</dbReference>
<protein>
    <submittedName>
        <fullName evidence="5">Amino acid adenylation domain-containing protein</fullName>
    </submittedName>
</protein>
<evidence type="ECO:0000259" key="4">
    <source>
        <dbReference type="PROSITE" id="PS50075"/>
    </source>
</evidence>
<dbReference type="EMBL" id="JACTVA010000002">
    <property type="protein sequence ID" value="MBC9205475.1"/>
    <property type="molecule type" value="Genomic_DNA"/>
</dbReference>
<reference evidence="5 6" key="1">
    <citation type="journal article" date="2013" name="Int. J. Syst. Evol. Microbiol.">
        <title>Roseomonas aerophila sp. nov., isolated from air.</title>
        <authorList>
            <person name="Kim S.J."/>
            <person name="Weon H.Y."/>
            <person name="Ahn J.H."/>
            <person name="Hong S.B."/>
            <person name="Seok S.J."/>
            <person name="Whang K.S."/>
            <person name="Kwon S.W."/>
        </authorList>
    </citation>
    <scope>NUCLEOTIDE SEQUENCE [LARGE SCALE GENOMIC DNA]</scope>
    <source>
        <strain evidence="5 6">NBRC 108923</strain>
    </source>
</reference>
<evidence type="ECO:0000256" key="3">
    <source>
        <dbReference type="SAM" id="Phobius"/>
    </source>
</evidence>
<dbReference type="InterPro" id="IPR025110">
    <property type="entry name" value="AMP-bd_C"/>
</dbReference>
<sequence length="1333" mass="143850">MSEALMLPVPIAPAEAIAPDAPYARDELLHEILAATAARDPAAPALRLTDPDPEIPRRSVLTYGELRQRASRFAHYLRGRGIQRGDRVLICLPRGLDQYLALLGVLEAGAAYVPMDWSVPQDRADYVCTDAAVALVVTGEERAASFRAHGAPVLDMGAELGDIAASPDTPLGRVETGAEPADLAYIIYTSGSTGQPKGVAIRHDNICHLVRAEGAILDLRPTDKVFGGFSLAFDMSIETMWSAFLASAELLVGSEALNRAISDLPQVLEEQGATVWHATPSLLAVVEAPLRGIRLINLGGEACPPDLVRRWAALDRRLLNTYGPTETTVTATWAELHPGEPVTIGRPLPGYTAWIVDEALHPVQPGEEGELVIGGPGVGAGYLNLPEQNAARFVALPFPGAPERAYRTGDLVRLDGDGQIEYLGRIDTQVKIRGFRVELGEIEGLLGTDPAVAQAVVNLFQEADGTGLLAAFVAPRAGTSIDVARLRSLVRERLPTYMRPAAYEVRDSLPTLVSGKVDRKALARPNRLDAPGRALAAPETEIEEKLLGIWSIVFAPTEVSVLDDFFEDLGGHSLRAARMVSLARAEAGLERLSIQDLYAAPSIRKLAARVEDAAAAPAHAAVPPLPFAPVSSWRHAVCGAAQLLALLPIYAFAGMQWLLPYLAYTAWDSWYENRLQGIAVAALCFVLLPPLLILVSIGVKWLVLGRVRPGDYPLWGSYYFRWWLVRRVLSVIPTRYLAGTPMMRLYYRLLGARIGKDAYLGLPQIDAPDLVSIGSGAIVSEGAVLATTSVEHGRLRIGTATLGNNTFVGVMSVVGRNASLGDGAALEDLSALPTGEHIPAGELWSGSPAAKQGQYGAKQPPMVAAWRRAVVTLGLLLSAPLLPLAAVLPIMPGVVAMVEWQDSSSSHTYLVAAPLLALLYVVLMCGLTIAAKWLLLGRVKPGTHSIWSWFYVRYWFVRQLGELALEMLHPIYATLYVLPWYRAMGAKVGARAEISTATAVIHDLISIGPESFIADGVVFGAARLEPGAVRLARTRIGHRSFIGNSGLLPTGAAVGDDVLIGVLSKPPEEPGRAMEAGTTWFGSPALRLPRRQSFALFDEGSRFRPSRRLVLMRLAIEFVRVILSTTVSIALFVLMLDFASDVLDEDGGGWLLTMAFPFLYLGMALAAGAFVLALKWLVVGRYRPITAPLWSPFVWRSELVTSTYENLVVPLLLTPLRGTPFINMYLRLLGARIGRRVFTDTTDMTEFDLVSVGDDAALNEDAGLQTHLFEDRVMKVSALEIGPRASVGSLAIVLYDSRMEAETQLGDLSVLMKGETLPAGTSWEGSPARPARA</sequence>
<keyword evidence="3" id="KW-1133">Transmembrane helix</keyword>
<dbReference type="NCBIfam" id="TIGR01733">
    <property type="entry name" value="AA-adenyl-dom"/>
    <property type="match status" value="1"/>
</dbReference>
<dbReference type="PANTHER" id="PTHR45527:SF1">
    <property type="entry name" value="FATTY ACID SYNTHASE"/>
    <property type="match status" value="1"/>
</dbReference>
<dbReference type="Pfam" id="PF00501">
    <property type="entry name" value="AMP-binding"/>
    <property type="match status" value="1"/>
</dbReference>
<dbReference type="InterPro" id="IPR042099">
    <property type="entry name" value="ANL_N_sf"/>
</dbReference>
<dbReference type="PROSITE" id="PS50075">
    <property type="entry name" value="CARRIER"/>
    <property type="match status" value="1"/>
</dbReference>
<keyword evidence="3" id="KW-0472">Membrane</keyword>
<dbReference type="Proteomes" id="UP000626026">
    <property type="component" value="Unassembled WGS sequence"/>
</dbReference>
<dbReference type="InterPro" id="IPR012728">
    <property type="entry name" value="Pls/PosA_C"/>
</dbReference>
<accession>A0ABR7RFY1</accession>
<evidence type="ECO:0000256" key="1">
    <source>
        <dbReference type="ARBA" id="ARBA00022450"/>
    </source>
</evidence>
<feature type="transmembrane region" description="Helical" evidence="3">
    <location>
        <begin position="869"/>
        <end position="891"/>
    </location>
</feature>
<dbReference type="InterPro" id="IPR000873">
    <property type="entry name" value="AMP-dep_synth/lig_dom"/>
</dbReference>